<evidence type="ECO:0000256" key="3">
    <source>
        <dbReference type="ARBA" id="ARBA00022448"/>
    </source>
</evidence>
<dbReference type="SUPFAM" id="SSF53850">
    <property type="entry name" value="Periplasmic binding protein-like II"/>
    <property type="match status" value="1"/>
</dbReference>
<keyword evidence="7" id="KW-1185">Reference proteome</keyword>
<gene>
    <name evidence="6" type="ORF">KAK06_02635</name>
</gene>
<evidence type="ECO:0000313" key="6">
    <source>
        <dbReference type="EMBL" id="MBQ0957845.1"/>
    </source>
</evidence>
<dbReference type="PIRSF" id="PIRSF002741">
    <property type="entry name" value="MppA"/>
    <property type="match status" value="1"/>
</dbReference>
<feature type="domain" description="Solute-binding protein family 5" evidence="5">
    <location>
        <begin position="77"/>
        <end position="513"/>
    </location>
</feature>
<evidence type="ECO:0000256" key="4">
    <source>
        <dbReference type="ARBA" id="ARBA00022729"/>
    </source>
</evidence>
<dbReference type="PANTHER" id="PTHR30290">
    <property type="entry name" value="PERIPLASMIC BINDING COMPONENT OF ABC TRANSPORTER"/>
    <property type="match status" value="1"/>
</dbReference>
<proteinExistence type="inferred from homology"/>
<keyword evidence="3" id="KW-0813">Transport</keyword>
<dbReference type="Proteomes" id="UP000678374">
    <property type="component" value="Unassembled WGS sequence"/>
</dbReference>
<comment type="caution">
    <text evidence="6">The sequence shown here is derived from an EMBL/GenBank/DDBJ whole genome shotgun (WGS) entry which is preliminary data.</text>
</comment>
<evidence type="ECO:0000256" key="1">
    <source>
        <dbReference type="ARBA" id="ARBA00004196"/>
    </source>
</evidence>
<dbReference type="AlphaFoldDB" id="A0A940YCW3"/>
<dbReference type="PANTHER" id="PTHR30290:SF10">
    <property type="entry name" value="PERIPLASMIC OLIGOPEPTIDE-BINDING PROTEIN-RELATED"/>
    <property type="match status" value="1"/>
</dbReference>
<dbReference type="InterPro" id="IPR039424">
    <property type="entry name" value="SBP_5"/>
</dbReference>
<dbReference type="GO" id="GO:0043190">
    <property type="term" value="C:ATP-binding cassette (ABC) transporter complex"/>
    <property type="evidence" value="ECO:0007669"/>
    <property type="project" value="InterPro"/>
</dbReference>
<dbReference type="InterPro" id="IPR030678">
    <property type="entry name" value="Peptide/Ni-bd"/>
</dbReference>
<dbReference type="Gene3D" id="3.10.105.10">
    <property type="entry name" value="Dipeptide-binding Protein, Domain 3"/>
    <property type="match status" value="1"/>
</dbReference>
<dbReference type="RefSeq" id="WP_210800249.1">
    <property type="nucleotide sequence ID" value="NZ_JAGQDE010000002.1"/>
</dbReference>
<evidence type="ECO:0000256" key="2">
    <source>
        <dbReference type="ARBA" id="ARBA00005695"/>
    </source>
</evidence>
<dbReference type="Gene3D" id="3.40.190.10">
    <property type="entry name" value="Periplasmic binding protein-like II"/>
    <property type="match status" value="1"/>
</dbReference>
<organism evidence="6 7">
    <name type="scientific">Ideonella aquatica</name>
    <dbReference type="NCBI Taxonomy" id="2824119"/>
    <lineage>
        <taxon>Bacteria</taxon>
        <taxon>Pseudomonadati</taxon>
        <taxon>Pseudomonadota</taxon>
        <taxon>Betaproteobacteria</taxon>
        <taxon>Burkholderiales</taxon>
        <taxon>Sphaerotilaceae</taxon>
        <taxon>Ideonella</taxon>
    </lineage>
</organism>
<comment type="subcellular location">
    <subcellularLocation>
        <location evidence="1">Cell envelope</location>
    </subcellularLocation>
</comment>
<accession>A0A940YCW3</accession>
<evidence type="ECO:0000259" key="5">
    <source>
        <dbReference type="Pfam" id="PF00496"/>
    </source>
</evidence>
<evidence type="ECO:0000313" key="7">
    <source>
        <dbReference type="Proteomes" id="UP000678374"/>
    </source>
</evidence>
<comment type="similarity">
    <text evidence="2">Belongs to the bacterial solute-binding protein 5 family.</text>
</comment>
<name>A0A940YCW3_9BURK</name>
<protein>
    <submittedName>
        <fullName evidence="6">Bicyclomycin resistance protein</fullName>
    </submittedName>
</protein>
<keyword evidence="4" id="KW-0732">Signal</keyword>
<dbReference type="GO" id="GO:0030288">
    <property type="term" value="C:outer membrane-bounded periplasmic space"/>
    <property type="evidence" value="ECO:0007669"/>
    <property type="project" value="UniProtKB-ARBA"/>
</dbReference>
<dbReference type="EMBL" id="JAGQDE010000002">
    <property type="protein sequence ID" value="MBQ0957845.1"/>
    <property type="molecule type" value="Genomic_DNA"/>
</dbReference>
<reference evidence="6" key="1">
    <citation type="submission" date="2021-04" db="EMBL/GenBank/DDBJ databases">
        <title>The genome sequence of Ideonella sp. 4Y11.</title>
        <authorList>
            <person name="Liu Y."/>
        </authorList>
    </citation>
    <scope>NUCLEOTIDE SEQUENCE</scope>
    <source>
        <strain evidence="6">4Y11</strain>
    </source>
</reference>
<dbReference type="GO" id="GO:1904680">
    <property type="term" value="F:peptide transmembrane transporter activity"/>
    <property type="evidence" value="ECO:0007669"/>
    <property type="project" value="TreeGrafter"/>
</dbReference>
<dbReference type="Pfam" id="PF00496">
    <property type="entry name" value="SBP_bac_5"/>
    <property type="match status" value="1"/>
</dbReference>
<sequence>MGTRRDLIRAGAAWGLLPALAPAQPLTTGERVLRYAFRTAETVMDPVRVNDLYSRTLTAHLFEGLYTYDHLARPVKFRPLTAAALPEVSDNHRTWTIRLRPGIYFADDPAFGGRRRELVAEDYVYSIKRYADPLLKSPNWGYVDSYQLLGLAAQRQRAQGGRPFDYDAPVEGLRALDRYTLQIRLSEPRPRFIEFLAVGDLLGAMAREVVEHYGERTPEHPVGTGPFVLQQWRRASRIVLARNPQYRERLYEAEPAADDAEGQALLARFKGRRLPMVDRVEISIVEESQPRWLAFLNGQHNFIEQVPADFVEQALPGGELAPYLAQQGVKAWRRLRSDASMVFFNLDDPVVGGYTPEQVALRRAIGLGLDVGREIRVVHRGQARVANAPIVPNTTSFDPSLQTEMGQYDPARARALLDLYGWTDRNGDGWRERPDGSPLTLVWNIEDNQRARQLSELWLRDLRALGLRVEFKTGKWPELLKAARAGAFQMWHVGNLAAAPDSQGALQRYDGNQVGGQNMARFRRPEFDAIYKRLSALPDGPERETLFREAVRLSVAWMPYKVRWHSLVTDLAHAPVHGYRRPLFWQDWWHMVDVEPEAPKT</sequence>
<dbReference type="GO" id="GO:0015833">
    <property type="term" value="P:peptide transport"/>
    <property type="evidence" value="ECO:0007669"/>
    <property type="project" value="TreeGrafter"/>
</dbReference>
<dbReference type="InterPro" id="IPR000914">
    <property type="entry name" value="SBP_5_dom"/>
</dbReference>